<reference evidence="4 5" key="1">
    <citation type="submission" date="2015-09" db="EMBL/GenBank/DDBJ databases">
        <authorList>
            <consortium name="Pathogen Informatics"/>
        </authorList>
    </citation>
    <scope>NUCLEOTIDE SEQUENCE [LARGE SCALE GENOMIC DNA]</scope>
    <source>
        <strain evidence="1 4">2789STDY5608837</strain>
        <strain evidence="2 5">2789STDY5834921</strain>
    </source>
</reference>
<evidence type="ECO:0000313" key="2">
    <source>
        <dbReference type="EMBL" id="CUP99786.1"/>
    </source>
</evidence>
<accession>A0A174DQH7</accession>
<keyword evidence="6" id="KW-1185">Reference proteome</keyword>
<dbReference type="Proteomes" id="UP000095409">
    <property type="component" value="Unassembled WGS sequence"/>
</dbReference>
<evidence type="ECO:0000313" key="3">
    <source>
        <dbReference type="EMBL" id="VUX22263.1"/>
    </source>
</evidence>
<evidence type="ECO:0000313" key="5">
    <source>
        <dbReference type="Proteomes" id="UP000095413"/>
    </source>
</evidence>
<evidence type="ECO:0000313" key="4">
    <source>
        <dbReference type="Proteomes" id="UP000095409"/>
    </source>
</evidence>
<gene>
    <name evidence="1" type="ORF">ERS852394_01810</name>
    <name evidence="2" type="ORF">ERS852533_03350</name>
    <name evidence="3" type="ORF">ROSSTS7063_03335</name>
</gene>
<protein>
    <submittedName>
        <fullName evidence="1">Uncharacterized protein</fullName>
    </submittedName>
</protein>
<dbReference type="EMBL" id="CYZD01000007">
    <property type="protein sequence ID" value="CUO26140.1"/>
    <property type="molecule type" value="Genomic_DNA"/>
</dbReference>
<dbReference type="AlphaFoldDB" id="A0A174DQH7"/>
<reference evidence="3 6" key="2">
    <citation type="submission" date="2019-07" db="EMBL/GenBank/DDBJ databases">
        <authorList>
            <person name="Hibberd C M."/>
            <person name="Gehrig L. J."/>
            <person name="Chang H.-W."/>
            <person name="Venkatesh S."/>
        </authorList>
    </citation>
    <scope>NUCLEOTIDE SEQUENCE [LARGE SCALE GENOMIC DNA]</scope>
    <source>
        <strain evidence="3">Ruminococcus_obeum_SSTS_Bg7063</strain>
    </source>
</reference>
<organism evidence="1 4">
    <name type="scientific">Blautia obeum</name>
    <dbReference type="NCBI Taxonomy" id="40520"/>
    <lineage>
        <taxon>Bacteria</taxon>
        <taxon>Bacillati</taxon>
        <taxon>Bacillota</taxon>
        <taxon>Clostridia</taxon>
        <taxon>Lachnospirales</taxon>
        <taxon>Lachnospiraceae</taxon>
        <taxon>Blautia</taxon>
    </lineage>
</organism>
<dbReference type="Proteomes" id="UP000095413">
    <property type="component" value="Unassembled WGS sequence"/>
</dbReference>
<sequence length="41" mass="4727">MNVDNVDNVESTWRIKLCATAKNGEISYIIAKNMKNRQNIM</sequence>
<name>A0A174DQH7_9FIRM</name>
<evidence type="ECO:0000313" key="1">
    <source>
        <dbReference type="EMBL" id="CUO26140.1"/>
    </source>
</evidence>
<dbReference type="EMBL" id="CABHNB010000044">
    <property type="protein sequence ID" value="VUX22263.1"/>
    <property type="molecule type" value="Genomic_DNA"/>
</dbReference>
<evidence type="ECO:0000313" key="6">
    <source>
        <dbReference type="Proteomes" id="UP000409147"/>
    </source>
</evidence>
<dbReference type="Proteomes" id="UP000409147">
    <property type="component" value="Unassembled WGS sequence"/>
</dbReference>
<dbReference type="EMBL" id="CZBA01000028">
    <property type="protein sequence ID" value="CUP99786.1"/>
    <property type="molecule type" value="Genomic_DNA"/>
</dbReference>
<proteinExistence type="predicted"/>